<evidence type="ECO:0000313" key="6">
    <source>
        <dbReference type="EMBL" id="OBS69979.1"/>
    </source>
</evidence>
<dbReference type="GO" id="GO:0005840">
    <property type="term" value="C:ribosome"/>
    <property type="evidence" value="ECO:0007669"/>
    <property type="project" value="UniProtKB-KW"/>
</dbReference>
<accession>A0A1A6GVL0</accession>
<dbReference type="GO" id="GO:0003735">
    <property type="term" value="F:structural constituent of ribosome"/>
    <property type="evidence" value="ECO:0007669"/>
    <property type="project" value="InterPro"/>
</dbReference>
<dbReference type="SMART" id="SM01405">
    <property type="entry name" value="Ribosomal_S6e"/>
    <property type="match status" value="1"/>
</dbReference>
<comment type="caution">
    <text evidence="6">The sequence shown here is derived from an EMBL/GenBank/DDBJ whole genome shotgun (WGS) entry which is preliminary data.</text>
</comment>
<evidence type="ECO:0000256" key="1">
    <source>
        <dbReference type="ARBA" id="ARBA00009312"/>
    </source>
</evidence>
<evidence type="ECO:0000256" key="2">
    <source>
        <dbReference type="ARBA" id="ARBA00022980"/>
    </source>
</evidence>
<evidence type="ECO:0000256" key="3">
    <source>
        <dbReference type="ARBA" id="ARBA00023274"/>
    </source>
</evidence>
<feature type="non-terminal residue" evidence="6">
    <location>
        <position position="1"/>
    </location>
</feature>
<dbReference type="PANTHER" id="PTHR11502">
    <property type="entry name" value="40S RIBOSOMAL PROTEIN S6"/>
    <property type="match status" value="1"/>
</dbReference>
<keyword evidence="3" id="KW-0687">Ribonucleoprotein</keyword>
<dbReference type="STRING" id="56216.A0A1A6GVL0"/>
<protein>
    <recommendedName>
        <fullName evidence="4">Small ribosomal subunit protein eS6</fullName>
    </recommendedName>
    <alternativeName>
        <fullName evidence="5">40S ribosomal protein S6</fullName>
    </alternativeName>
</protein>
<evidence type="ECO:0000256" key="4">
    <source>
        <dbReference type="ARBA" id="ARBA00035278"/>
    </source>
</evidence>
<dbReference type="OrthoDB" id="10260596at2759"/>
<dbReference type="Proteomes" id="UP000092124">
    <property type="component" value="Unassembled WGS sequence"/>
</dbReference>
<dbReference type="GO" id="GO:0006412">
    <property type="term" value="P:translation"/>
    <property type="evidence" value="ECO:0007669"/>
    <property type="project" value="InterPro"/>
</dbReference>
<evidence type="ECO:0000313" key="7">
    <source>
        <dbReference type="Proteomes" id="UP000092124"/>
    </source>
</evidence>
<proteinExistence type="inferred from homology"/>
<comment type="similarity">
    <text evidence="1">Belongs to the eukaryotic ribosomal protein eS6 family.</text>
</comment>
<feature type="non-terminal residue" evidence="6">
    <location>
        <position position="144"/>
    </location>
</feature>
<dbReference type="AlphaFoldDB" id="A0A1A6GVL0"/>
<dbReference type="Pfam" id="PF01092">
    <property type="entry name" value="Ribosomal_S6e"/>
    <property type="match status" value="1"/>
</dbReference>
<gene>
    <name evidence="6" type="ORF">A6R68_01480</name>
</gene>
<dbReference type="InterPro" id="IPR001377">
    <property type="entry name" value="Ribosomal_eS6"/>
</dbReference>
<name>A0A1A6GVL0_NEOLE</name>
<dbReference type="EMBL" id="LZPO01066533">
    <property type="protein sequence ID" value="OBS69979.1"/>
    <property type="molecule type" value="Genomic_DNA"/>
</dbReference>
<reference evidence="6 7" key="1">
    <citation type="submission" date="2016-06" db="EMBL/GenBank/DDBJ databases">
        <title>The Draft Genome Sequence and Annotation of the Desert Woodrat Neotoma lepida.</title>
        <authorList>
            <person name="Campbell M."/>
            <person name="Oakeson K.F."/>
            <person name="Yandell M."/>
            <person name="Halpert J.R."/>
            <person name="Dearing D."/>
        </authorList>
    </citation>
    <scope>NUCLEOTIDE SEQUENCE [LARGE SCALE GENOMIC DNA]</scope>
    <source>
        <strain evidence="6">417</strain>
        <tissue evidence="6">Liver</tissue>
    </source>
</reference>
<evidence type="ECO:0000256" key="5">
    <source>
        <dbReference type="ARBA" id="ARBA00035403"/>
    </source>
</evidence>
<organism evidence="6 7">
    <name type="scientific">Neotoma lepida</name>
    <name type="common">Desert woodrat</name>
    <dbReference type="NCBI Taxonomy" id="56216"/>
    <lineage>
        <taxon>Eukaryota</taxon>
        <taxon>Metazoa</taxon>
        <taxon>Chordata</taxon>
        <taxon>Craniata</taxon>
        <taxon>Vertebrata</taxon>
        <taxon>Euteleostomi</taxon>
        <taxon>Mammalia</taxon>
        <taxon>Eutheria</taxon>
        <taxon>Euarchontoglires</taxon>
        <taxon>Glires</taxon>
        <taxon>Rodentia</taxon>
        <taxon>Myomorpha</taxon>
        <taxon>Muroidea</taxon>
        <taxon>Cricetidae</taxon>
        <taxon>Neotominae</taxon>
        <taxon>Neotoma</taxon>
    </lineage>
</organism>
<sequence>LSLREAAMTRGKRSLREAAMTCGKRSLREAAMTCGKRSLREAAMTRGISTLECPADKIYTVSCAKMKLNVSFPATGFEKHIDANDEHKLHTFYDKHVATEVAVDALGEEFCAQPPLGSLHPRLAIVTSQRSQDAEELGKQGLGR</sequence>
<dbReference type="GO" id="GO:1990904">
    <property type="term" value="C:ribonucleoprotein complex"/>
    <property type="evidence" value="ECO:0007669"/>
    <property type="project" value="UniProtKB-KW"/>
</dbReference>
<keyword evidence="7" id="KW-1185">Reference proteome</keyword>
<keyword evidence="2" id="KW-0689">Ribosomal protein</keyword>